<dbReference type="PANTHER" id="PTHR32439:SF9">
    <property type="entry name" value="BLR3264 PROTEIN"/>
    <property type="match status" value="1"/>
</dbReference>
<dbReference type="RefSeq" id="WP_344811957.1">
    <property type="nucleotide sequence ID" value="NZ_BAAAYX010000004.1"/>
</dbReference>
<dbReference type="PANTHER" id="PTHR32439">
    <property type="entry name" value="FERREDOXIN--NITRITE REDUCTASE, CHLOROPLASTIC"/>
    <property type="match status" value="1"/>
</dbReference>
<dbReference type="Pfam" id="PF03460">
    <property type="entry name" value="NIR_SIR_ferr"/>
    <property type="match status" value="1"/>
</dbReference>
<evidence type="ECO:0000313" key="9">
    <source>
        <dbReference type="Proteomes" id="UP001500051"/>
    </source>
</evidence>
<evidence type="ECO:0000256" key="5">
    <source>
        <dbReference type="ARBA" id="ARBA00023004"/>
    </source>
</evidence>
<evidence type="ECO:0000256" key="1">
    <source>
        <dbReference type="ARBA" id="ARBA00022485"/>
    </source>
</evidence>
<dbReference type="Gene3D" id="3.30.413.10">
    <property type="entry name" value="Sulfite Reductase Hemoprotein, domain 1"/>
    <property type="match status" value="1"/>
</dbReference>
<evidence type="ECO:0000256" key="6">
    <source>
        <dbReference type="ARBA" id="ARBA00023014"/>
    </source>
</evidence>
<name>A0ABP7D9E7_9ACTN</name>
<dbReference type="InterPro" id="IPR005117">
    <property type="entry name" value="NiRdtase/SiRdtase_haem-b_fer"/>
</dbReference>
<dbReference type="EMBL" id="BAAAYX010000004">
    <property type="protein sequence ID" value="GAA3701318.1"/>
    <property type="molecule type" value="Genomic_DNA"/>
</dbReference>
<evidence type="ECO:0000259" key="7">
    <source>
        <dbReference type="Pfam" id="PF03460"/>
    </source>
</evidence>
<keyword evidence="1" id="KW-0004">4Fe-4S</keyword>
<keyword evidence="4" id="KW-0560">Oxidoreductase</keyword>
<keyword evidence="2" id="KW-0349">Heme</keyword>
<dbReference type="SUPFAM" id="SSF55124">
    <property type="entry name" value="Nitrite/Sulfite reductase N-terminal domain-like"/>
    <property type="match status" value="1"/>
</dbReference>
<proteinExistence type="predicted"/>
<evidence type="ECO:0000256" key="3">
    <source>
        <dbReference type="ARBA" id="ARBA00022723"/>
    </source>
</evidence>
<keyword evidence="9" id="KW-1185">Reference proteome</keyword>
<keyword evidence="6" id="KW-0411">Iron-sulfur</keyword>
<keyword evidence="3" id="KW-0479">Metal-binding</keyword>
<sequence length="367" mass="37023">MRAADACPGVLRPHRAEDGAMVRLRLPGGRVPARTLRRLSDLAAAYGNGVLQLTSRAGLQLRGLPDPLPPAFVDAVTATGLLPSPTHERVRNIVASPLTGLHGGRADVSGLTRDLDLALIAEPALAELPGRFLFVLDDGRGDVLDLRLDLGYRATGPEGGQLLVGGPDLGLPVTAGEVVPTLVGLALAFAAARTDTGAWHVRELPAWVASLDLVPVPVPAAPVTGPAGTPLGAVGGAASVAVPLAMLTGPQVAAVEHAVGDGAVVITPWRGLVLPGAAGSLPALAEAGLVTDDEGAWAQLSACVGAPACARGRIDTTALASALVGRGTQLPRTHLSGCERRCGAPTGHHVDLVAPTLAEAVHAVGGR</sequence>
<dbReference type="Gene3D" id="3.90.480.20">
    <property type="match status" value="1"/>
</dbReference>
<dbReference type="InterPro" id="IPR036136">
    <property type="entry name" value="Nit/Sulf_reduc_fer-like_dom_sf"/>
</dbReference>
<dbReference type="InterPro" id="IPR045854">
    <property type="entry name" value="NO2/SO3_Rdtase_4Fe4S_sf"/>
</dbReference>
<gene>
    <name evidence="8" type="ORF">GCM10022204_17650</name>
</gene>
<reference evidence="9" key="1">
    <citation type="journal article" date="2019" name="Int. J. Syst. Evol. Microbiol.">
        <title>The Global Catalogue of Microorganisms (GCM) 10K type strain sequencing project: providing services to taxonomists for standard genome sequencing and annotation.</title>
        <authorList>
            <consortium name="The Broad Institute Genomics Platform"/>
            <consortium name="The Broad Institute Genome Sequencing Center for Infectious Disease"/>
            <person name="Wu L."/>
            <person name="Ma J."/>
        </authorList>
    </citation>
    <scope>NUCLEOTIDE SEQUENCE [LARGE SCALE GENOMIC DNA]</scope>
    <source>
        <strain evidence="9">JCM 16548</strain>
    </source>
</reference>
<accession>A0ABP7D9E7</accession>
<protein>
    <submittedName>
        <fullName evidence="8">Nitrite/sulfite reductase</fullName>
    </submittedName>
</protein>
<comment type="caution">
    <text evidence="8">The sequence shown here is derived from an EMBL/GenBank/DDBJ whole genome shotgun (WGS) entry which is preliminary data.</text>
</comment>
<keyword evidence="5" id="KW-0408">Iron</keyword>
<dbReference type="Proteomes" id="UP001500051">
    <property type="component" value="Unassembled WGS sequence"/>
</dbReference>
<dbReference type="InterPro" id="IPR051329">
    <property type="entry name" value="NIR_SIR_4Fe-4S"/>
</dbReference>
<evidence type="ECO:0000313" key="8">
    <source>
        <dbReference type="EMBL" id="GAA3701318.1"/>
    </source>
</evidence>
<evidence type="ECO:0000256" key="2">
    <source>
        <dbReference type="ARBA" id="ARBA00022617"/>
    </source>
</evidence>
<organism evidence="8 9">
    <name type="scientific">Microlunatus aurantiacus</name>
    <dbReference type="NCBI Taxonomy" id="446786"/>
    <lineage>
        <taxon>Bacteria</taxon>
        <taxon>Bacillati</taxon>
        <taxon>Actinomycetota</taxon>
        <taxon>Actinomycetes</taxon>
        <taxon>Propionibacteriales</taxon>
        <taxon>Propionibacteriaceae</taxon>
        <taxon>Microlunatus</taxon>
    </lineage>
</organism>
<feature type="domain" description="Nitrite/Sulfite reductase ferredoxin-like" evidence="7">
    <location>
        <begin position="15"/>
        <end position="66"/>
    </location>
</feature>
<evidence type="ECO:0000256" key="4">
    <source>
        <dbReference type="ARBA" id="ARBA00023002"/>
    </source>
</evidence>
<dbReference type="SUPFAM" id="SSF56014">
    <property type="entry name" value="Nitrite and sulphite reductase 4Fe-4S domain-like"/>
    <property type="match status" value="1"/>
</dbReference>